<dbReference type="PANTHER" id="PTHR22916:SF64">
    <property type="entry name" value="TRANSFERASE, PUTATIVE-RELATED"/>
    <property type="match status" value="1"/>
</dbReference>
<gene>
    <name evidence="2" type="ORF">SAMN04488108_3454</name>
</gene>
<organism evidence="2 3">
    <name type="scientific">Algoriphagus zhangzhouensis</name>
    <dbReference type="NCBI Taxonomy" id="1073327"/>
    <lineage>
        <taxon>Bacteria</taxon>
        <taxon>Pseudomonadati</taxon>
        <taxon>Bacteroidota</taxon>
        <taxon>Cytophagia</taxon>
        <taxon>Cytophagales</taxon>
        <taxon>Cyclobacteriaceae</taxon>
        <taxon>Algoriphagus</taxon>
    </lineage>
</organism>
<accession>A0A1M7ZHT9</accession>
<evidence type="ECO:0000313" key="3">
    <source>
        <dbReference type="Proteomes" id="UP000184609"/>
    </source>
</evidence>
<reference evidence="3" key="1">
    <citation type="submission" date="2016-12" db="EMBL/GenBank/DDBJ databases">
        <authorList>
            <person name="Varghese N."/>
            <person name="Submissions S."/>
        </authorList>
    </citation>
    <scope>NUCLEOTIDE SEQUENCE [LARGE SCALE GENOMIC DNA]</scope>
    <source>
        <strain evidence="3">DSM 25035</strain>
    </source>
</reference>
<protein>
    <submittedName>
        <fullName evidence="2">Glycosyltransferase involved in cell wall bisynthesis</fullName>
    </submittedName>
</protein>
<proteinExistence type="predicted"/>
<dbReference type="EMBL" id="FRXN01000005">
    <property type="protein sequence ID" value="SHO64443.1"/>
    <property type="molecule type" value="Genomic_DNA"/>
</dbReference>
<keyword evidence="2" id="KW-0808">Transferase</keyword>
<dbReference type="GO" id="GO:0016758">
    <property type="term" value="F:hexosyltransferase activity"/>
    <property type="evidence" value="ECO:0007669"/>
    <property type="project" value="UniProtKB-ARBA"/>
</dbReference>
<name>A0A1M7ZHT9_9BACT</name>
<evidence type="ECO:0000259" key="1">
    <source>
        <dbReference type="Pfam" id="PF00535"/>
    </source>
</evidence>
<evidence type="ECO:0000313" key="2">
    <source>
        <dbReference type="EMBL" id="SHO64443.1"/>
    </source>
</evidence>
<sequence>MQTEPKVSVVIPCFNNSDHLAETLDSLLNQDYEAWECIIVDDGSTDSTIEIAKNFEKQDGRFRIINRTETLPKGANSCRNLGAKLAKGELLLFLDADDLLSNNCLSYRTSQIGEQIDLAVFHTGNFTVSTEESTAFSNLLNPSFSRVEYLDLFLDYQIPWHTSSGLWGKDFFTQIGGFDMDLQRFQDVDLHIRALNSEKIRLWVDGNDNFTSFYRKSTFHTHISLERRRFVLDQGILFLKKLKSEGVLSRAQGLLLYLMFRFEEVLKGNDVKHLRNLFEGTNEILPVEVKMMFSLEGKLIKSPSRIRKVLSFGIYKLYKK</sequence>
<dbReference type="InterPro" id="IPR001173">
    <property type="entry name" value="Glyco_trans_2-like"/>
</dbReference>
<dbReference type="RefSeq" id="WP_262710398.1">
    <property type="nucleotide sequence ID" value="NZ_FRXN01000005.1"/>
</dbReference>
<dbReference type="InterPro" id="IPR029044">
    <property type="entry name" value="Nucleotide-diphossugar_trans"/>
</dbReference>
<dbReference type="SUPFAM" id="SSF53448">
    <property type="entry name" value="Nucleotide-diphospho-sugar transferases"/>
    <property type="match status" value="1"/>
</dbReference>
<dbReference type="Proteomes" id="UP000184609">
    <property type="component" value="Unassembled WGS sequence"/>
</dbReference>
<dbReference type="Gene3D" id="3.90.550.10">
    <property type="entry name" value="Spore Coat Polysaccharide Biosynthesis Protein SpsA, Chain A"/>
    <property type="match status" value="1"/>
</dbReference>
<feature type="domain" description="Glycosyltransferase 2-like" evidence="1">
    <location>
        <begin position="8"/>
        <end position="122"/>
    </location>
</feature>
<dbReference type="STRING" id="1073327.SAMN04488108_3454"/>
<keyword evidence="3" id="KW-1185">Reference proteome</keyword>
<dbReference type="AlphaFoldDB" id="A0A1M7ZHT9"/>
<dbReference type="PANTHER" id="PTHR22916">
    <property type="entry name" value="GLYCOSYLTRANSFERASE"/>
    <property type="match status" value="1"/>
</dbReference>
<dbReference type="Pfam" id="PF00535">
    <property type="entry name" value="Glycos_transf_2"/>
    <property type="match status" value="1"/>
</dbReference>